<dbReference type="InterPro" id="IPR000522">
    <property type="entry name" value="ABC_transptr_permease_BtuC"/>
</dbReference>
<reference evidence="9 10" key="1">
    <citation type="submission" date="2018-09" db="EMBL/GenBank/DDBJ databases">
        <title>Genomic Encyclopedia of Archaeal and Bacterial Type Strains, Phase II (KMG-II): from individual species to whole genera.</title>
        <authorList>
            <person name="Goeker M."/>
        </authorList>
    </citation>
    <scope>NUCLEOTIDE SEQUENCE [LARGE SCALE GENOMIC DNA]</scope>
    <source>
        <strain evidence="9 10">DSM 17008</strain>
    </source>
</reference>
<dbReference type="EMBL" id="RAPK01000006">
    <property type="protein sequence ID" value="RKD76426.1"/>
    <property type="molecule type" value="Genomic_DNA"/>
</dbReference>
<dbReference type="Gene3D" id="1.10.3470.10">
    <property type="entry name" value="ABC transporter involved in vitamin B12 uptake, BtuC"/>
    <property type="match status" value="1"/>
</dbReference>
<feature type="transmembrane region" description="Helical" evidence="8">
    <location>
        <begin position="72"/>
        <end position="89"/>
    </location>
</feature>
<dbReference type="InterPro" id="IPR037294">
    <property type="entry name" value="ABC_BtuC-like"/>
</dbReference>
<dbReference type="OrthoDB" id="9811721at2"/>
<keyword evidence="7 8" id="KW-0472">Membrane</keyword>
<keyword evidence="3" id="KW-0813">Transport</keyword>
<proteinExistence type="inferred from homology"/>
<keyword evidence="6 8" id="KW-1133">Transmembrane helix</keyword>
<dbReference type="GO" id="GO:0033214">
    <property type="term" value="P:siderophore-iron import into cell"/>
    <property type="evidence" value="ECO:0007669"/>
    <property type="project" value="TreeGrafter"/>
</dbReference>
<evidence type="ECO:0000313" key="9">
    <source>
        <dbReference type="EMBL" id="RKD76426.1"/>
    </source>
</evidence>
<keyword evidence="10" id="KW-1185">Reference proteome</keyword>
<dbReference type="Pfam" id="PF01032">
    <property type="entry name" value="FecCD"/>
    <property type="match status" value="1"/>
</dbReference>
<dbReference type="FunFam" id="1.10.3470.10:FF:000001">
    <property type="entry name" value="Vitamin B12 ABC transporter permease BtuC"/>
    <property type="match status" value="1"/>
</dbReference>
<dbReference type="PANTHER" id="PTHR30472">
    <property type="entry name" value="FERRIC ENTEROBACTIN TRANSPORT SYSTEM PERMEASE PROTEIN"/>
    <property type="match status" value="1"/>
</dbReference>
<evidence type="ECO:0000256" key="2">
    <source>
        <dbReference type="ARBA" id="ARBA00007935"/>
    </source>
</evidence>
<gene>
    <name evidence="9" type="ORF">ATL39_0643</name>
</gene>
<dbReference type="Proteomes" id="UP000285120">
    <property type="component" value="Unassembled WGS sequence"/>
</dbReference>
<dbReference type="GO" id="GO:0005886">
    <property type="term" value="C:plasma membrane"/>
    <property type="evidence" value="ECO:0007669"/>
    <property type="project" value="UniProtKB-SubCell"/>
</dbReference>
<dbReference type="GO" id="GO:0022857">
    <property type="term" value="F:transmembrane transporter activity"/>
    <property type="evidence" value="ECO:0007669"/>
    <property type="project" value="InterPro"/>
</dbReference>
<evidence type="ECO:0000256" key="3">
    <source>
        <dbReference type="ARBA" id="ARBA00022448"/>
    </source>
</evidence>
<feature type="transmembrane region" description="Helical" evidence="8">
    <location>
        <begin position="16"/>
        <end position="40"/>
    </location>
</feature>
<keyword evidence="5 8" id="KW-0812">Transmembrane</keyword>
<dbReference type="SUPFAM" id="SSF81345">
    <property type="entry name" value="ABC transporter involved in vitamin B12 uptake, BtuC"/>
    <property type="match status" value="1"/>
</dbReference>
<feature type="transmembrane region" description="Helical" evidence="8">
    <location>
        <begin position="101"/>
        <end position="122"/>
    </location>
</feature>
<organism evidence="9 10">
    <name type="scientific">Sinobaca qinghaiensis</name>
    <dbReference type="NCBI Taxonomy" id="342944"/>
    <lineage>
        <taxon>Bacteria</taxon>
        <taxon>Bacillati</taxon>
        <taxon>Bacillota</taxon>
        <taxon>Bacilli</taxon>
        <taxon>Bacillales</taxon>
        <taxon>Sporolactobacillaceae</taxon>
        <taxon>Sinobaca</taxon>
    </lineage>
</organism>
<name>A0A419V8I4_9BACL</name>
<evidence type="ECO:0000256" key="1">
    <source>
        <dbReference type="ARBA" id="ARBA00004651"/>
    </source>
</evidence>
<evidence type="ECO:0000256" key="7">
    <source>
        <dbReference type="ARBA" id="ARBA00023136"/>
    </source>
</evidence>
<evidence type="ECO:0000256" key="4">
    <source>
        <dbReference type="ARBA" id="ARBA00022475"/>
    </source>
</evidence>
<accession>A0A419V8I4</accession>
<feature type="transmembrane region" description="Helical" evidence="8">
    <location>
        <begin position="317"/>
        <end position="334"/>
    </location>
</feature>
<dbReference type="AlphaFoldDB" id="A0A419V8I4"/>
<keyword evidence="4" id="KW-1003">Cell membrane</keyword>
<evidence type="ECO:0000256" key="6">
    <source>
        <dbReference type="ARBA" id="ARBA00022989"/>
    </source>
</evidence>
<evidence type="ECO:0000256" key="8">
    <source>
        <dbReference type="SAM" id="Phobius"/>
    </source>
</evidence>
<feature type="transmembrane region" description="Helical" evidence="8">
    <location>
        <begin position="285"/>
        <end position="305"/>
    </location>
</feature>
<dbReference type="CDD" id="cd06550">
    <property type="entry name" value="TM_ABC_iron-siderophores_like"/>
    <property type="match status" value="1"/>
</dbReference>
<evidence type="ECO:0000313" key="10">
    <source>
        <dbReference type="Proteomes" id="UP000285120"/>
    </source>
</evidence>
<feature type="transmembrane region" description="Helical" evidence="8">
    <location>
        <begin position="159"/>
        <end position="181"/>
    </location>
</feature>
<feature type="transmembrane region" description="Helical" evidence="8">
    <location>
        <begin position="128"/>
        <end position="147"/>
    </location>
</feature>
<evidence type="ECO:0000256" key="5">
    <source>
        <dbReference type="ARBA" id="ARBA00022692"/>
    </source>
</evidence>
<dbReference type="PANTHER" id="PTHR30472:SF58">
    <property type="entry name" value="IRON(3+)-HYDROXAMATE IMPORT SYSTEM PERMEASE PROTEIN FHUB"/>
    <property type="match status" value="1"/>
</dbReference>
<comment type="similarity">
    <text evidence="2">Belongs to the binding-protein-dependent transport system permease family. FecCD subfamily.</text>
</comment>
<sequence length="342" mass="36215">MKENQTEKVKRKPLSAAFLFIIGTPLLCLMFMLSISVGAADINLQTVWASLFSFDSSNNQHVIIQELRLPRSTADVVVGAAFAVAGAVLQGMTRNPLAETGIFGINAGSIFMVAVCFAFFPGMSYSNLILFSFAGAAMSLGLIFGIGAMTKGGLSPVRLVLAGAAISALFTALSEGIAIYYDLSQDLAFWYAGGVAGVRWEQLLPALPWLAAGLGMAMVLSRSITLLSLGEEIAAGLGARVRWIKLGCVIAVLILGGLAVSIVGPVAFVGLVIPHIVRYFVGADYQLIIPGSIIVGGIFMTMADIGARMINPPYETPIGALFALIGVPFFLYIARKERRESL</sequence>
<comment type="caution">
    <text evidence="9">The sequence shown here is derived from an EMBL/GenBank/DDBJ whole genome shotgun (WGS) entry which is preliminary data.</text>
</comment>
<dbReference type="RefSeq" id="WP_120191831.1">
    <property type="nucleotide sequence ID" value="NZ_RAPK01000006.1"/>
</dbReference>
<protein>
    <submittedName>
        <fullName evidence="9">Iron complex transport system permease protein</fullName>
    </submittedName>
</protein>
<feature type="transmembrane region" description="Helical" evidence="8">
    <location>
        <begin position="248"/>
        <end position="273"/>
    </location>
</feature>
<comment type="subcellular location">
    <subcellularLocation>
        <location evidence="1">Cell membrane</location>
        <topology evidence="1">Multi-pass membrane protein</topology>
    </subcellularLocation>
</comment>